<dbReference type="AlphaFoldDB" id="A0AAD2Z792"/>
<sequence length="91" mass="9886">MAICQDMHRYWSLLAGLPDDQGGVGRHKCCGCAYEQGYNAGSVRSENMTVNLNLLHQSQAGIVRHKSPQAAYAKGYYDGMLASYNQSSLAG</sequence>
<dbReference type="Proteomes" id="UP001182355">
    <property type="component" value="Unassembled WGS sequence"/>
</dbReference>
<gene>
    <name evidence="1" type="ORF">RSF11_001915</name>
</gene>
<dbReference type="EMBL" id="ABNAVX010000008">
    <property type="protein sequence ID" value="ELI8102217.1"/>
    <property type="molecule type" value="Genomic_DNA"/>
</dbReference>
<dbReference type="RefSeq" id="WP_050299903.1">
    <property type="nucleotide sequence ID" value="NZ_CTRB01000004.1"/>
</dbReference>
<proteinExistence type="predicted"/>
<name>A0AAD2Z792_YEREN</name>
<reference evidence="1" key="1">
    <citation type="submission" date="2023-02" db="EMBL/GenBank/DDBJ databases">
        <authorList>
            <person name="Ashton P.M."/>
            <person name="Dallman T."/>
            <person name="Nair S."/>
            <person name="De Pinna E."/>
            <person name="Peters T."/>
            <person name="Grant K."/>
        </authorList>
    </citation>
    <scope>NUCLEOTIDE SEQUENCE</scope>
    <source>
        <strain evidence="1">01103883</strain>
    </source>
</reference>
<organism evidence="1 2">
    <name type="scientific">Yersinia enterocolitica</name>
    <dbReference type="NCBI Taxonomy" id="630"/>
    <lineage>
        <taxon>Bacteria</taxon>
        <taxon>Pseudomonadati</taxon>
        <taxon>Pseudomonadota</taxon>
        <taxon>Gammaproteobacteria</taxon>
        <taxon>Enterobacterales</taxon>
        <taxon>Yersiniaceae</taxon>
        <taxon>Yersinia</taxon>
    </lineage>
</organism>
<comment type="caution">
    <text evidence="1">The sequence shown here is derived from an EMBL/GenBank/DDBJ whole genome shotgun (WGS) entry which is preliminary data.</text>
</comment>
<protein>
    <submittedName>
        <fullName evidence="1">Uncharacterized protein</fullName>
    </submittedName>
</protein>
<evidence type="ECO:0000313" key="2">
    <source>
        <dbReference type="Proteomes" id="UP001182355"/>
    </source>
</evidence>
<accession>A0AAD2Z792</accession>
<evidence type="ECO:0000313" key="1">
    <source>
        <dbReference type="EMBL" id="ELI8102217.1"/>
    </source>
</evidence>